<comment type="caution">
    <text evidence="2">The sequence shown here is derived from an EMBL/GenBank/DDBJ whole genome shotgun (WGS) entry which is preliminary data.</text>
</comment>
<dbReference type="InterPro" id="IPR029060">
    <property type="entry name" value="PIN-like_dom_sf"/>
</dbReference>
<sequence>MVTNAKKLRKKWKRLPKLAPCKAEAQCAALAKAGKVYAATSEYIDTLTFGAPVLPRHMTFSAARKMEINEIRLDQALEGLG</sequence>
<accession>A0A507CTG4</accession>
<dbReference type="GO" id="GO:0004518">
    <property type="term" value="F:nuclease activity"/>
    <property type="evidence" value="ECO:0007669"/>
    <property type="project" value="InterPro"/>
</dbReference>
<dbReference type="Gene3D" id="3.40.50.1010">
    <property type="entry name" value="5'-nuclease"/>
    <property type="match status" value="1"/>
</dbReference>
<evidence type="ECO:0000313" key="3">
    <source>
        <dbReference type="Proteomes" id="UP000320475"/>
    </source>
</evidence>
<dbReference type="Pfam" id="PF00867">
    <property type="entry name" value="XPG_I"/>
    <property type="match status" value="1"/>
</dbReference>
<evidence type="ECO:0000313" key="2">
    <source>
        <dbReference type="EMBL" id="TPX42395.1"/>
    </source>
</evidence>
<gene>
    <name evidence="2" type="ORF">SeLEV6574_g05617</name>
</gene>
<dbReference type="EMBL" id="QEAM01000273">
    <property type="protein sequence ID" value="TPX42395.1"/>
    <property type="molecule type" value="Genomic_DNA"/>
</dbReference>
<reference evidence="2 3" key="1">
    <citation type="journal article" date="2019" name="Sci. Rep.">
        <title>Comparative genomics of chytrid fungi reveal insights into the obligate biotrophic and pathogenic lifestyle of Synchytrium endobioticum.</title>
        <authorList>
            <person name="van de Vossenberg B.T.L.H."/>
            <person name="Warris S."/>
            <person name="Nguyen H.D.T."/>
            <person name="van Gent-Pelzer M.P.E."/>
            <person name="Joly D.L."/>
            <person name="van de Geest H.C."/>
            <person name="Bonants P.J.M."/>
            <person name="Smith D.S."/>
            <person name="Levesque C.A."/>
            <person name="van der Lee T.A.J."/>
        </authorList>
    </citation>
    <scope>NUCLEOTIDE SEQUENCE [LARGE SCALE GENOMIC DNA]</scope>
    <source>
        <strain evidence="2 3">LEV6574</strain>
    </source>
</reference>
<dbReference type="InterPro" id="IPR006086">
    <property type="entry name" value="XPG-I_dom"/>
</dbReference>
<protein>
    <recommendedName>
        <fullName evidence="1">XPG-I domain-containing protein</fullName>
    </recommendedName>
</protein>
<dbReference type="Proteomes" id="UP000320475">
    <property type="component" value="Unassembled WGS sequence"/>
</dbReference>
<dbReference type="AlphaFoldDB" id="A0A507CTG4"/>
<name>A0A507CTG4_9FUNG</name>
<dbReference type="SUPFAM" id="SSF88723">
    <property type="entry name" value="PIN domain-like"/>
    <property type="match status" value="1"/>
</dbReference>
<feature type="domain" description="XPG-I" evidence="1">
    <location>
        <begin position="19"/>
        <end position="81"/>
    </location>
</feature>
<proteinExistence type="predicted"/>
<dbReference type="SMART" id="SM00484">
    <property type="entry name" value="XPGI"/>
    <property type="match status" value="1"/>
</dbReference>
<evidence type="ECO:0000259" key="1">
    <source>
        <dbReference type="SMART" id="SM00484"/>
    </source>
</evidence>
<dbReference type="OrthoDB" id="3017574at2759"/>
<organism evidence="2 3">
    <name type="scientific">Synchytrium endobioticum</name>
    <dbReference type="NCBI Taxonomy" id="286115"/>
    <lineage>
        <taxon>Eukaryota</taxon>
        <taxon>Fungi</taxon>
        <taxon>Fungi incertae sedis</taxon>
        <taxon>Chytridiomycota</taxon>
        <taxon>Chytridiomycota incertae sedis</taxon>
        <taxon>Chytridiomycetes</taxon>
        <taxon>Synchytriales</taxon>
        <taxon>Synchytriaceae</taxon>
        <taxon>Synchytrium</taxon>
    </lineage>
</organism>